<name>A0A5N5T485_9CRUS</name>
<dbReference type="PROSITE" id="PS00627">
    <property type="entry name" value="GHMP_KINASES_ATP"/>
    <property type="match status" value="1"/>
</dbReference>
<organism evidence="8 9">
    <name type="scientific">Armadillidium nasatum</name>
    <dbReference type="NCBI Taxonomy" id="96803"/>
    <lineage>
        <taxon>Eukaryota</taxon>
        <taxon>Metazoa</taxon>
        <taxon>Ecdysozoa</taxon>
        <taxon>Arthropoda</taxon>
        <taxon>Crustacea</taxon>
        <taxon>Multicrustacea</taxon>
        <taxon>Malacostraca</taxon>
        <taxon>Eumalacostraca</taxon>
        <taxon>Peracarida</taxon>
        <taxon>Isopoda</taxon>
        <taxon>Oniscidea</taxon>
        <taxon>Crinocheta</taxon>
        <taxon>Armadillidiidae</taxon>
        <taxon>Armadillidium</taxon>
    </lineage>
</organism>
<dbReference type="OrthoDB" id="187738at2759"/>
<keyword evidence="9" id="KW-1185">Reference proteome</keyword>
<comment type="similarity">
    <text evidence="1">Belongs to the GHMP kinase family. GalK subfamily.</text>
</comment>
<dbReference type="InterPro" id="IPR014721">
    <property type="entry name" value="Ribsml_uS5_D2-typ_fold_subgr"/>
</dbReference>
<evidence type="ECO:0000259" key="7">
    <source>
        <dbReference type="Pfam" id="PF10509"/>
    </source>
</evidence>
<gene>
    <name evidence="8" type="primary">Galk2</name>
    <name evidence="8" type="ORF">Anas_11675</name>
</gene>
<dbReference type="GO" id="GO:0005829">
    <property type="term" value="C:cytosol"/>
    <property type="evidence" value="ECO:0007669"/>
    <property type="project" value="TreeGrafter"/>
</dbReference>
<feature type="domain" description="Galactokinase N-terminal" evidence="7">
    <location>
        <begin position="24"/>
        <end position="70"/>
    </location>
</feature>
<evidence type="ECO:0000256" key="1">
    <source>
        <dbReference type="ARBA" id="ARBA00006566"/>
    </source>
</evidence>
<keyword evidence="4 8" id="KW-0418">Kinase</keyword>
<dbReference type="InterPro" id="IPR019539">
    <property type="entry name" value="GalKase_N"/>
</dbReference>
<dbReference type="PRINTS" id="PR00959">
    <property type="entry name" value="MEVGALKINASE"/>
</dbReference>
<dbReference type="PIRSF" id="PIRSF000530">
    <property type="entry name" value="Galactokinase"/>
    <property type="match status" value="1"/>
</dbReference>
<evidence type="ECO:0000256" key="3">
    <source>
        <dbReference type="ARBA" id="ARBA00022741"/>
    </source>
</evidence>
<sequence length="280" mass="30880">MSIRIFSVPDKEPESLRFQNINNHFNAKFKTSPDFYARAPGRVNIIGEHIDYCGYAVFPMAIEQDVIIGVKERDDQKLCIENIDSNYENFECDIDQFVLSELKTTWYKYILCGMQGVLEDGKLTRNVKGLSLVVSGNIPPSAGLSSSSALVCAAALALCYCFESELSLHSLAELCAHAERYIGTEGGGMDQAASLLSKAGFAQLMEFNPLRCTPVSLPEGAVFVVANSLAEKNKAQGSEYNTRVTECRLACRLIAKRTGIKIPQAHSTGRTSEHARKYLF</sequence>
<reference evidence="8 9" key="1">
    <citation type="journal article" date="2019" name="PLoS Biol.">
        <title>Sex chromosomes control vertical transmission of feminizing Wolbachia symbionts in an isopod.</title>
        <authorList>
            <person name="Becking T."/>
            <person name="Chebbi M.A."/>
            <person name="Giraud I."/>
            <person name="Moumen B."/>
            <person name="Laverre T."/>
            <person name="Caubet Y."/>
            <person name="Peccoud J."/>
            <person name="Gilbert C."/>
            <person name="Cordaux R."/>
        </authorList>
    </citation>
    <scope>NUCLEOTIDE SEQUENCE [LARGE SCALE GENOMIC DNA]</scope>
    <source>
        <strain evidence="8">ANa2</strain>
        <tissue evidence="8">Whole body excluding digestive tract and cuticle</tissue>
    </source>
</reference>
<dbReference type="AlphaFoldDB" id="A0A5N5T485"/>
<evidence type="ECO:0000256" key="4">
    <source>
        <dbReference type="ARBA" id="ARBA00022777"/>
    </source>
</evidence>
<dbReference type="InterPro" id="IPR000705">
    <property type="entry name" value="Galactokinase"/>
</dbReference>
<dbReference type="InterPro" id="IPR006206">
    <property type="entry name" value="Mevalonate/galactokinase"/>
</dbReference>
<comment type="caution">
    <text evidence="8">The sequence shown here is derived from an EMBL/GenBank/DDBJ whole genome shotgun (WGS) entry which is preliminary data.</text>
</comment>
<dbReference type="InterPro" id="IPR019741">
    <property type="entry name" value="Galactokinase_CS"/>
</dbReference>
<keyword evidence="2" id="KW-0808">Transferase</keyword>
<dbReference type="PANTHER" id="PTHR10457">
    <property type="entry name" value="MEVALONATE KINASE/GALACTOKINASE"/>
    <property type="match status" value="1"/>
</dbReference>
<evidence type="ECO:0000313" key="9">
    <source>
        <dbReference type="Proteomes" id="UP000326759"/>
    </source>
</evidence>
<proteinExistence type="inferred from homology"/>
<dbReference type="GO" id="GO:0006012">
    <property type="term" value="P:galactose metabolic process"/>
    <property type="evidence" value="ECO:0007669"/>
    <property type="project" value="InterPro"/>
</dbReference>
<dbReference type="InterPro" id="IPR020568">
    <property type="entry name" value="Ribosomal_Su5_D2-typ_SF"/>
</dbReference>
<feature type="domain" description="GHMP kinase N-terminal" evidence="6">
    <location>
        <begin position="122"/>
        <end position="197"/>
    </location>
</feature>
<evidence type="ECO:0000256" key="2">
    <source>
        <dbReference type="ARBA" id="ARBA00022679"/>
    </source>
</evidence>
<dbReference type="Pfam" id="PF00288">
    <property type="entry name" value="GHMP_kinases_N"/>
    <property type="match status" value="1"/>
</dbReference>
<dbReference type="GO" id="GO:0004335">
    <property type="term" value="F:galactokinase activity"/>
    <property type="evidence" value="ECO:0007669"/>
    <property type="project" value="InterPro"/>
</dbReference>
<keyword evidence="3" id="KW-0547">Nucleotide-binding</keyword>
<evidence type="ECO:0000259" key="6">
    <source>
        <dbReference type="Pfam" id="PF00288"/>
    </source>
</evidence>
<dbReference type="Proteomes" id="UP000326759">
    <property type="component" value="Unassembled WGS sequence"/>
</dbReference>
<keyword evidence="5" id="KW-0067">ATP-binding</keyword>
<dbReference type="Gene3D" id="3.30.230.10">
    <property type="match status" value="1"/>
</dbReference>
<evidence type="ECO:0000256" key="5">
    <source>
        <dbReference type="ARBA" id="ARBA00022840"/>
    </source>
</evidence>
<evidence type="ECO:0000313" key="8">
    <source>
        <dbReference type="EMBL" id="KAB7500869.1"/>
    </source>
</evidence>
<dbReference type="SUPFAM" id="SSF54211">
    <property type="entry name" value="Ribosomal protein S5 domain 2-like"/>
    <property type="match status" value="1"/>
</dbReference>
<dbReference type="EMBL" id="SEYY01012348">
    <property type="protein sequence ID" value="KAB7500869.1"/>
    <property type="molecule type" value="Genomic_DNA"/>
</dbReference>
<dbReference type="GO" id="GO:0005524">
    <property type="term" value="F:ATP binding"/>
    <property type="evidence" value="ECO:0007669"/>
    <property type="project" value="UniProtKB-KW"/>
</dbReference>
<dbReference type="PROSITE" id="PS00106">
    <property type="entry name" value="GALACTOKINASE"/>
    <property type="match status" value="1"/>
</dbReference>
<accession>A0A5N5T485</accession>
<dbReference type="Pfam" id="PF10509">
    <property type="entry name" value="GalKase_gal_bdg"/>
    <property type="match status" value="1"/>
</dbReference>
<dbReference type="InterPro" id="IPR006204">
    <property type="entry name" value="GHMP_kinase_N_dom"/>
</dbReference>
<dbReference type="PRINTS" id="PR00473">
    <property type="entry name" value="GALCTOKINASE"/>
</dbReference>
<dbReference type="PANTHER" id="PTHR10457:SF7">
    <property type="entry name" value="GALACTOKINASE-RELATED"/>
    <property type="match status" value="1"/>
</dbReference>
<protein>
    <submittedName>
        <fullName evidence="8">N-acetylgalactosamine kinase</fullName>
    </submittedName>
</protein>
<dbReference type="InterPro" id="IPR006203">
    <property type="entry name" value="GHMP_knse_ATP-bd_CS"/>
</dbReference>